<feature type="transmembrane region" description="Helical" evidence="1">
    <location>
        <begin position="155"/>
        <end position="176"/>
    </location>
</feature>
<feature type="transmembrane region" description="Helical" evidence="1">
    <location>
        <begin position="249"/>
        <end position="268"/>
    </location>
</feature>
<feature type="transmembrane region" description="Helical" evidence="1">
    <location>
        <begin position="183"/>
        <end position="200"/>
    </location>
</feature>
<evidence type="ECO:0000313" key="2">
    <source>
        <dbReference type="EMBL" id="SUZ97693.1"/>
    </source>
</evidence>
<feature type="transmembrane region" description="Helical" evidence="1">
    <location>
        <begin position="324"/>
        <end position="343"/>
    </location>
</feature>
<name>A0A381S9A5_9ZZZZ</name>
<feature type="transmembrane region" description="Helical" evidence="1">
    <location>
        <begin position="363"/>
        <end position="384"/>
    </location>
</feature>
<feature type="transmembrane region" description="Helical" evidence="1">
    <location>
        <begin position="106"/>
        <end position="135"/>
    </location>
</feature>
<protein>
    <submittedName>
        <fullName evidence="2">Uncharacterized protein</fullName>
    </submittedName>
</protein>
<keyword evidence="1" id="KW-0812">Transmembrane</keyword>
<sequence>MWKHIAYFELRQGFKRVSVWVYFIIFFGLSFLIANILGGAFTGASIVIGNQGTNINSPLLIAELQTVFSIFGVLICAAIFGNAGYRDYEINMHPLFFTKPVEPSSYFLGRFVGSFTLSLFVQLGIVLGLVIGFLMPYLDQDAIGAFRLDAYLQPLFVMVMPNIFLVGAILFTLAVLSRRMLPTYLASVILLFGYLTSSNLTSDIETRWIAALLDPFGGEAVGELVRYWTPSERDNLLIPLGKWLILNRIIWLSVGAVFFGLGLWKFSFSHEGRLYNRKLKEEAEESSDEQQESELGHKPIKPIFNPTSTWLQFKTQLRIEIKRAFRDPYFLAIAGTAAGFLLLNQSAIGKMYGVNTLPVTYEVLSVLSGSFALFMLIIITFYSGQIIWKERELRADQIMDSLPVPNWIPMISKLAALMILPGLMLAVLMIVGVGIQTWRGFFDYEILLYIKKLFILDWTRYMLLCVLAFTIQVLVNHKYLGHFLMILYFMFGIFAGQLGLNHTLYYYGSGSGAPYSDMNNFAPYIPRLISYKLYWASFAALIIIISNLMWSRGAALNIKSRLSMAKVRMNNYVGYGLAGFTALFIIAGSYIFYNTNILNEYHRPKYYEKRSADYEKKYKKYKNRLLPKIISVKGEVHLFPTESKVEFSGTYKMKNKTGSVIDTIHSNYSANFP</sequence>
<organism evidence="2">
    <name type="scientific">marine metagenome</name>
    <dbReference type="NCBI Taxonomy" id="408172"/>
    <lineage>
        <taxon>unclassified sequences</taxon>
        <taxon>metagenomes</taxon>
        <taxon>ecological metagenomes</taxon>
    </lineage>
</organism>
<reference evidence="2" key="1">
    <citation type="submission" date="2018-05" db="EMBL/GenBank/DDBJ databases">
        <authorList>
            <person name="Lanie J.A."/>
            <person name="Ng W.-L."/>
            <person name="Kazmierczak K.M."/>
            <person name="Andrzejewski T.M."/>
            <person name="Davidsen T.M."/>
            <person name="Wayne K.J."/>
            <person name="Tettelin H."/>
            <person name="Glass J.I."/>
            <person name="Rusch D."/>
            <person name="Podicherti R."/>
            <person name="Tsui H.-C.T."/>
            <person name="Winkler M.E."/>
        </authorList>
    </citation>
    <scope>NUCLEOTIDE SEQUENCE</scope>
</reference>
<accession>A0A381S9A5</accession>
<evidence type="ECO:0000256" key="1">
    <source>
        <dbReference type="SAM" id="Phobius"/>
    </source>
</evidence>
<feature type="transmembrane region" description="Helical" evidence="1">
    <location>
        <begin position="458"/>
        <end position="475"/>
    </location>
</feature>
<dbReference type="EMBL" id="UINC01002532">
    <property type="protein sequence ID" value="SUZ97693.1"/>
    <property type="molecule type" value="Genomic_DNA"/>
</dbReference>
<feature type="transmembrane region" description="Helical" evidence="1">
    <location>
        <begin position="67"/>
        <end position="85"/>
    </location>
</feature>
<dbReference type="AlphaFoldDB" id="A0A381S9A5"/>
<feature type="transmembrane region" description="Helical" evidence="1">
    <location>
        <begin position="20"/>
        <end position="47"/>
    </location>
</feature>
<feature type="transmembrane region" description="Helical" evidence="1">
    <location>
        <begin position="414"/>
        <end position="438"/>
    </location>
</feature>
<feature type="non-terminal residue" evidence="2">
    <location>
        <position position="673"/>
    </location>
</feature>
<feature type="transmembrane region" description="Helical" evidence="1">
    <location>
        <begin position="533"/>
        <end position="551"/>
    </location>
</feature>
<keyword evidence="1" id="KW-0472">Membrane</keyword>
<feature type="transmembrane region" description="Helical" evidence="1">
    <location>
        <begin position="487"/>
        <end position="508"/>
    </location>
</feature>
<feature type="transmembrane region" description="Helical" evidence="1">
    <location>
        <begin position="572"/>
        <end position="593"/>
    </location>
</feature>
<gene>
    <name evidence="2" type="ORF">METZ01_LOCUS50547</name>
</gene>
<proteinExistence type="predicted"/>
<keyword evidence="1" id="KW-1133">Transmembrane helix</keyword>